<keyword evidence="2" id="KW-1185">Reference proteome</keyword>
<dbReference type="RefSeq" id="WP_147846498.1">
    <property type="nucleotide sequence ID" value="NZ_VDUZ01000007.1"/>
</dbReference>
<sequence>MIAPRPWPALLRLDRGLHVGETLLEPPLLLDGLVALAPDQPVVEAVDQGTQQPLETAPITAPMLYATGGDPPASAINPAAAVVSPPSSASIRFGSDFGRDAFAVWVDELTSSRQNDTKAD</sequence>
<name>A0A5C8PRP0_9HYPH</name>
<dbReference type="EMBL" id="VDUZ01000007">
    <property type="protein sequence ID" value="TXL78230.1"/>
    <property type="molecule type" value="Genomic_DNA"/>
</dbReference>
<dbReference type="AlphaFoldDB" id="A0A5C8PRP0"/>
<evidence type="ECO:0000313" key="1">
    <source>
        <dbReference type="EMBL" id="TXL78230.1"/>
    </source>
</evidence>
<dbReference type="Proteomes" id="UP000321638">
    <property type="component" value="Unassembled WGS sequence"/>
</dbReference>
<organism evidence="1 2">
    <name type="scientific">Vineibacter terrae</name>
    <dbReference type="NCBI Taxonomy" id="2586908"/>
    <lineage>
        <taxon>Bacteria</taxon>
        <taxon>Pseudomonadati</taxon>
        <taxon>Pseudomonadota</taxon>
        <taxon>Alphaproteobacteria</taxon>
        <taxon>Hyphomicrobiales</taxon>
        <taxon>Vineibacter</taxon>
    </lineage>
</organism>
<gene>
    <name evidence="1" type="ORF">FHP25_08520</name>
</gene>
<evidence type="ECO:0000313" key="2">
    <source>
        <dbReference type="Proteomes" id="UP000321638"/>
    </source>
</evidence>
<accession>A0A5C8PRP0</accession>
<comment type="caution">
    <text evidence="1">The sequence shown here is derived from an EMBL/GenBank/DDBJ whole genome shotgun (WGS) entry which is preliminary data.</text>
</comment>
<reference evidence="1 2" key="1">
    <citation type="submission" date="2019-06" db="EMBL/GenBank/DDBJ databases">
        <title>New taxonomy in bacterial strain CC-CFT640, isolated from vineyard.</title>
        <authorList>
            <person name="Lin S.-Y."/>
            <person name="Tsai C.-F."/>
            <person name="Young C.-C."/>
        </authorList>
    </citation>
    <scope>NUCLEOTIDE SEQUENCE [LARGE SCALE GENOMIC DNA]</scope>
    <source>
        <strain evidence="1 2">CC-CFT640</strain>
    </source>
</reference>
<protein>
    <submittedName>
        <fullName evidence="1">Uncharacterized protein</fullName>
    </submittedName>
</protein>
<proteinExistence type="predicted"/>